<keyword evidence="3" id="KW-1185">Reference proteome</keyword>
<evidence type="ECO:0000256" key="1">
    <source>
        <dbReference type="SAM" id="MobiDB-lite"/>
    </source>
</evidence>
<name>A0A139I7V0_9PEZI</name>
<reference evidence="2 3" key="1">
    <citation type="submission" date="2015-07" db="EMBL/GenBank/DDBJ databases">
        <title>Comparative genomics of the Sigatoka disease complex on banana suggests a link between parallel evolutionary changes in Pseudocercospora fijiensis and Pseudocercospora eumusae and increased virulence on the banana host.</title>
        <authorList>
            <person name="Chang T.-C."/>
            <person name="Salvucci A."/>
            <person name="Crous P.W."/>
            <person name="Stergiopoulos I."/>
        </authorList>
    </citation>
    <scope>NUCLEOTIDE SEQUENCE [LARGE SCALE GENOMIC DNA]</scope>
    <source>
        <strain evidence="2 3">CBS 116634</strain>
    </source>
</reference>
<dbReference type="Proteomes" id="UP000073492">
    <property type="component" value="Unassembled WGS sequence"/>
</dbReference>
<dbReference type="EMBL" id="LFZO01000238">
    <property type="protein sequence ID" value="KXT10808.1"/>
    <property type="molecule type" value="Genomic_DNA"/>
</dbReference>
<comment type="caution">
    <text evidence="2">The sequence shown here is derived from an EMBL/GenBank/DDBJ whole genome shotgun (WGS) entry which is preliminary data.</text>
</comment>
<protein>
    <submittedName>
        <fullName evidence="2">Uncharacterized protein</fullName>
    </submittedName>
</protein>
<organism evidence="2 3">
    <name type="scientific">Pseudocercospora musae</name>
    <dbReference type="NCBI Taxonomy" id="113226"/>
    <lineage>
        <taxon>Eukaryota</taxon>
        <taxon>Fungi</taxon>
        <taxon>Dikarya</taxon>
        <taxon>Ascomycota</taxon>
        <taxon>Pezizomycotina</taxon>
        <taxon>Dothideomycetes</taxon>
        <taxon>Dothideomycetidae</taxon>
        <taxon>Mycosphaerellales</taxon>
        <taxon>Mycosphaerellaceae</taxon>
        <taxon>Pseudocercospora</taxon>
    </lineage>
</organism>
<evidence type="ECO:0000313" key="3">
    <source>
        <dbReference type="Proteomes" id="UP000073492"/>
    </source>
</evidence>
<dbReference type="EMBL" id="LFZO01000238">
    <property type="protein sequence ID" value="KXT10810.1"/>
    <property type="molecule type" value="Genomic_DNA"/>
</dbReference>
<feature type="region of interest" description="Disordered" evidence="1">
    <location>
        <begin position="1"/>
        <end position="64"/>
    </location>
</feature>
<accession>A0A139I7V0</accession>
<gene>
    <name evidence="2" type="ORF">AC579_2966</name>
</gene>
<proteinExistence type="predicted"/>
<sequence>MPSFKVPMETNNNGGKKTPDFLTGIGSYFDKSEQKNKDDRKKSKMLEQGIKSDNKKSNSSASKR</sequence>
<evidence type="ECO:0000313" key="2">
    <source>
        <dbReference type="EMBL" id="KXT10810.1"/>
    </source>
</evidence>
<dbReference type="AlphaFoldDB" id="A0A139I7V0"/>
<feature type="compositionally biased region" description="Basic and acidic residues" evidence="1">
    <location>
        <begin position="30"/>
        <end position="56"/>
    </location>
</feature>